<reference evidence="1 2" key="1">
    <citation type="submission" date="2017-03" db="EMBL/GenBank/DDBJ databases">
        <title>Genome analysis of Rhizobial strains effectives or ineffectives for nitrogen fixation isolated from bean seeds.</title>
        <authorList>
            <person name="Peralta H."/>
            <person name="Aguilar-Vera A."/>
            <person name="Mora Y."/>
            <person name="Vargas-Lagunas C."/>
            <person name="Girard L."/>
            <person name="Mora J."/>
        </authorList>
    </citation>
    <scope>NUCLEOTIDE SEQUENCE [LARGE SCALE GENOMIC DNA]</scope>
    <source>
        <strain evidence="1 2">CCGM3</strain>
    </source>
</reference>
<evidence type="ECO:0008006" key="3">
    <source>
        <dbReference type="Google" id="ProtNLM"/>
    </source>
</evidence>
<protein>
    <recommendedName>
        <fullName evidence="3">DUF3617 family protein</fullName>
    </recommendedName>
</protein>
<dbReference type="EMBL" id="NAAC01000042">
    <property type="protein sequence ID" value="RDJ03538.1"/>
    <property type="molecule type" value="Genomic_DNA"/>
</dbReference>
<gene>
    <name evidence="1" type="ORF">B5K06_29495</name>
</gene>
<sequence length="163" mass="17668">MRLHQIALLSVIPLVSPSEAFPRDFFTDLSGQWSGSGQAYLRRLGDVTAGCLVSVNGTSRNTTMNGTCRFLLFHQSLGLTLAKAANDRVTGTYTGAKTGPAQLSGTVRGDKLVLNVNWGAPVNGDRIAQMVITRTGENSFEQTVIDKVDGKTRTTSRFSFKRK</sequence>
<dbReference type="Proteomes" id="UP000254939">
    <property type="component" value="Unassembled WGS sequence"/>
</dbReference>
<proteinExistence type="predicted"/>
<dbReference type="AlphaFoldDB" id="A0A370KG14"/>
<evidence type="ECO:0000313" key="2">
    <source>
        <dbReference type="Proteomes" id="UP000254939"/>
    </source>
</evidence>
<accession>A0A370KG14</accession>
<evidence type="ECO:0000313" key="1">
    <source>
        <dbReference type="EMBL" id="RDJ03538.1"/>
    </source>
</evidence>
<organism evidence="1 2">
    <name type="scientific">Rhizobium grahamii</name>
    <dbReference type="NCBI Taxonomy" id="1120045"/>
    <lineage>
        <taxon>Bacteria</taxon>
        <taxon>Pseudomonadati</taxon>
        <taxon>Pseudomonadota</taxon>
        <taxon>Alphaproteobacteria</taxon>
        <taxon>Hyphomicrobiales</taxon>
        <taxon>Rhizobiaceae</taxon>
        <taxon>Rhizobium/Agrobacterium group</taxon>
        <taxon>Rhizobium</taxon>
    </lineage>
</organism>
<comment type="caution">
    <text evidence="1">The sequence shown here is derived from an EMBL/GenBank/DDBJ whole genome shotgun (WGS) entry which is preliminary data.</text>
</comment>
<name>A0A370KG14_9HYPH</name>